<reference evidence="1" key="1">
    <citation type="submission" date="2023-10" db="EMBL/GenBank/DDBJ databases">
        <authorList>
            <person name="Chen Y."/>
            <person name="Shah S."/>
            <person name="Dougan E. K."/>
            <person name="Thang M."/>
            <person name="Chan C."/>
        </authorList>
    </citation>
    <scope>NUCLEOTIDE SEQUENCE [LARGE SCALE GENOMIC DNA]</scope>
</reference>
<protein>
    <submittedName>
        <fullName evidence="1">Uncharacterized protein</fullName>
    </submittedName>
</protein>
<evidence type="ECO:0000313" key="1">
    <source>
        <dbReference type="EMBL" id="CAK0904768.1"/>
    </source>
</evidence>
<organism evidence="1 2">
    <name type="scientific">Prorocentrum cordatum</name>
    <dbReference type="NCBI Taxonomy" id="2364126"/>
    <lineage>
        <taxon>Eukaryota</taxon>
        <taxon>Sar</taxon>
        <taxon>Alveolata</taxon>
        <taxon>Dinophyceae</taxon>
        <taxon>Prorocentrales</taxon>
        <taxon>Prorocentraceae</taxon>
        <taxon>Prorocentrum</taxon>
    </lineage>
</organism>
<accession>A0ABN9XXE3</accession>
<keyword evidence="2" id="KW-1185">Reference proteome</keyword>
<name>A0ABN9XXE3_9DINO</name>
<comment type="caution">
    <text evidence="1">The sequence shown here is derived from an EMBL/GenBank/DDBJ whole genome shotgun (WGS) entry which is preliminary data.</text>
</comment>
<sequence length="128" mass="13647">EPPPCPPPVKRVAWADTYDADFPPRAPDAAADTIGENMPAANSFEPRVDSIEPGATLDSTLHAFEKRTLDKLDEKILAGFELLSASSAKQLPTLFAASATPVADSLQSQVAKEIVDIRSDLAAATRIF</sequence>
<dbReference type="Proteomes" id="UP001189429">
    <property type="component" value="Unassembled WGS sequence"/>
</dbReference>
<evidence type="ECO:0000313" key="2">
    <source>
        <dbReference type="Proteomes" id="UP001189429"/>
    </source>
</evidence>
<feature type="non-terminal residue" evidence="1">
    <location>
        <position position="1"/>
    </location>
</feature>
<proteinExistence type="predicted"/>
<gene>
    <name evidence="1" type="ORF">PCOR1329_LOCUS80694</name>
</gene>
<dbReference type="EMBL" id="CAUYUJ010021458">
    <property type="protein sequence ID" value="CAK0904768.1"/>
    <property type="molecule type" value="Genomic_DNA"/>
</dbReference>